<evidence type="ECO:0000256" key="1">
    <source>
        <dbReference type="SAM" id="MobiDB-lite"/>
    </source>
</evidence>
<dbReference type="HOGENOM" id="CLU_423349_0_0_1"/>
<dbReference type="VEuPathDB" id="FungiDB:CNAG_05002"/>
<proteinExistence type="predicted"/>
<dbReference type="Proteomes" id="UP000010091">
    <property type="component" value="Chromosome 4"/>
</dbReference>
<feature type="compositionally biased region" description="Polar residues" evidence="1">
    <location>
        <begin position="1"/>
        <end position="24"/>
    </location>
</feature>
<organism evidence="2 3">
    <name type="scientific">Cryptococcus neoformans (strain H99 / ATCC 208821 / CBS 10515 / FGSC 9487)</name>
    <name type="common">Cryptococcus neoformans var. grubii serotype A</name>
    <dbReference type="NCBI Taxonomy" id="235443"/>
    <lineage>
        <taxon>Eukaryota</taxon>
        <taxon>Fungi</taxon>
        <taxon>Dikarya</taxon>
        <taxon>Basidiomycota</taxon>
        <taxon>Agaricomycotina</taxon>
        <taxon>Tremellomycetes</taxon>
        <taxon>Tremellales</taxon>
        <taxon>Cryptococcaceae</taxon>
        <taxon>Cryptococcus</taxon>
        <taxon>Cryptococcus neoformans species complex</taxon>
    </lineage>
</organism>
<gene>
    <name evidence="2" type="ORF">CNAG_05002</name>
</gene>
<feature type="region of interest" description="Disordered" evidence="1">
    <location>
        <begin position="346"/>
        <end position="434"/>
    </location>
</feature>
<name>J9VII4_CRYN9</name>
<feature type="compositionally biased region" description="Polar residues" evidence="1">
    <location>
        <begin position="393"/>
        <end position="412"/>
    </location>
</feature>
<keyword evidence="3" id="KW-1185">Reference proteome</keyword>
<dbReference type="KEGG" id="cng:CNAG_05002"/>
<dbReference type="AlphaFoldDB" id="J9VII4"/>
<accession>J9VII4</accession>
<protein>
    <submittedName>
        <fullName evidence="2">Uncharacterized protein</fullName>
    </submittedName>
</protein>
<feature type="region of interest" description="Disordered" evidence="1">
    <location>
        <begin position="200"/>
        <end position="221"/>
    </location>
</feature>
<dbReference type="RefSeq" id="XP_012048652.1">
    <property type="nucleotide sequence ID" value="XM_012193262.1"/>
</dbReference>
<evidence type="ECO:0000313" key="2">
    <source>
        <dbReference type="EMBL" id="AFR94267.1"/>
    </source>
</evidence>
<evidence type="ECO:0000313" key="3">
    <source>
        <dbReference type="Proteomes" id="UP000010091"/>
    </source>
</evidence>
<sequence length="578" mass="62158">MSKTQASTQMVNPSGMTSSKTQIPAGNREPTSETGCTPNNHVVEQGMNKVRTLGDAQETNEACKNGDGDEEEEADVEGILSPSMDTSALLSPEEEVEDTPRDLNFRSIVGLGLKGVTMNDSSTVISSEHGDQREEHVPESELTLNNRDGFSFPSIQSVPYPTAVRLGGSLPLVKRALSDIPVPLSVSSLVENQHQLPLPPRAVSTAHHHPAGQSPRVTSVHAQQPGRKVSGTMQYAIAPRDHVPGNGERIIERGRVMSGYSEVDIDAGVEFDLIHAGADTAPLNGEHHESEHHIMREEEEAIEPEEDRLRFQVSTTQDEDEIWMTYVRQQLGMLFPDFFSTDPDQLARSAESAGLEGITTQPQDDDEEGEGNRSARSTSRVQEVGNDPFSPSAGDTSFTTATSSTEDSSLSLATPPPTGRPDHGHSLGRMMGGMGGMGVPNVREEISGLKDEIMRLRSVVGGLAEGLRAEVAEVAEVAEMGEDDQDQQNAFIPGPEGGAEDSAGDLVEGNIHVEETKNDQLPKAFLKTASLSISILRLLDSLVHLPEGSAIGRSDEQVFGENNLGGILHYVSELTKTD</sequence>
<dbReference type="OrthoDB" id="2576251at2759"/>
<dbReference type="EMBL" id="CP003823">
    <property type="protein sequence ID" value="AFR94267.1"/>
    <property type="molecule type" value="Genomic_DNA"/>
</dbReference>
<dbReference type="GeneID" id="23888359"/>
<feature type="compositionally biased region" description="Polar residues" evidence="1">
    <location>
        <begin position="32"/>
        <end position="42"/>
    </location>
</feature>
<reference evidence="2 3" key="1">
    <citation type="journal article" date="2014" name="PLoS Genet.">
        <title>Analysis of the genome and transcriptome of Cryptococcus neoformans var. grubii reveals complex RNA expression and microevolution leading to virulence attenuation.</title>
        <authorList>
            <person name="Janbon G."/>
            <person name="Ormerod K.L."/>
            <person name="Paulet D."/>
            <person name="Byrnes E.J.III."/>
            <person name="Yadav V."/>
            <person name="Chatterjee G."/>
            <person name="Mullapudi N."/>
            <person name="Hon C.C."/>
            <person name="Billmyre R.B."/>
            <person name="Brunel F."/>
            <person name="Bahn Y.S."/>
            <person name="Chen W."/>
            <person name="Chen Y."/>
            <person name="Chow E.W."/>
            <person name="Coppee J.Y."/>
            <person name="Floyd-Averette A."/>
            <person name="Gaillardin C."/>
            <person name="Gerik K.J."/>
            <person name="Goldberg J."/>
            <person name="Gonzalez-Hilarion S."/>
            <person name="Gujja S."/>
            <person name="Hamlin J.L."/>
            <person name="Hsueh Y.P."/>
            <person name="Ianiri G."/>
            <person name="Jones S."/>
            <person name="Kodira C.D."/>
            <person name="Kozubowski L."/>
            <person name="Lam W."/>
            <person name="Marra M."/>
            <person name="Mesner L.D."/>
            <person name="Mieczkowski P.A."/>
            <person name="Moyrand F."/>
            <person name="Nielsen K."/>
            <person name="Proux C."/>
            <person name="Rossignol T."/>
            <person name="Schein J.E."/>
            <person name="Sun S."/>
            <person name="Wollschlaeger C."/>
            <person name="Wood I.A."/>
            <person name="Zeng Q."/>
            <person name="Neuveglise C."/>
            <person name="Newlon C.S."/>
            <person name="Perfect J.R."/>
            <person name="Lodge J.K."/>
            <person name="Idnurm A."/>
            <person name="Stajich J.E."/>
            <person name="Kronstad J.W."/>
            <person name="Sanyal K."/>
            <person name="Heitman J."/>
            <person name="Fraser J.A."/>
            <person name="Cuomo C.A."/>
            <person name="Dietrich F.S."/>
        </authorList>
    </citation>
    <scope>NUCLEOTIDE SEQUENCE [LARGE SCALE GENOMIC DNA]</scope>
    <source>
        <strain evidence="3">H99 / ATCC 208821 / CBS 10515 / FGSC 9487</strain>
    </source>
</reference>
<feature type="region of interest" description="Disordered" evidence="1">
    <location>
        <begin position="1"/>
        <end position="75"/>
    </location>
</feature>